<keyword evidence="2" id="KW-1185">Reference proteome</keyword>
<dbReference type="EMBL" id="OZ075128">
    <property type="protein sequence ID" value="CAL4956349.1"/>
    <property type="molecule type" value="Genomic_DNA"/>
</dbReference>
<name>A0ABC8Z7K5_9POAL</name>
<proteinExistence type="predicted"/>
<dbReference type="AlphaFoldDB" id="A0ABC8Z7K5"/>
<reference evidence="2" key="1">
    <citation type="submission" date="2024-06" db="EMBL/GenBank/DDBJ databases">
        <authorList>
            <person name="Ryan C."/>
        </authorList>
    </citation>
    <scope>NUCLEOTIDE SEQUENCE [LARGE SCALE GENOMIC DNA]</scope>
</reference>
<dbReference type="Proteomes" id="UP001497457">
    <property type="component" value="Chromosome 18b"/>
</dbReference>
<accession>A0ABC8Z7K5</accession>
<evidence type="ECO:0000313" key="1">
    <source>
        <dbReference type="EMBL" id="CAL4956349.1"/>
    </source>
</evidence>
<organism evidence="1 2">
    <name type="scientific">Urochloa decumbens</name>
    <dbReference type="NCBI Taxonomy" id="240449"/>
    <lineage>
        <taxon>Eukaryota</taxon>
        <taxon>Viridiplantae</taxon>
        <taxon>Streptophyta</taxon>
        <taxon>Embryophyta</taxon>
        <taxon>Tracheophyta</taxon>
        <taxon>Spermatophyta</taxon>
        <taxon>Magnoliopsida</taxon>
        <taxon>Liliopsida</taxon>
        <taxon>Poales</taxon>
        <taxon>Poaceae</taxon>
        <taxon>PACMAD clade</taxon>
        <taxon>Panicoideae</taxon>
        <taxon>Panicodae</taxon>
        <taxon>Paniceae</taxon>
        <taxon>Melinidinae</taxon>
        <taxon>Urochloa</taxon>
    </lineage>
</organism>
<sequence length="473" mass="50223">MSRRLHRVASTATRALGRASDPRPFSGLFLASASPPAAGHLGLTRARPGLRDLDALLTREALLLDATHALVAAALRYKPHSGRVIQRVPEALRPGGPEERILFALVDAEDGRFDDALDALARIATGSPSPASNSSGLCAAAICEVLGRAEEAGRWLARDPDHQCPREDISFQLALVTATLGGAPGAVAGSQARVASAAFQLIDSCVRDGGMSAFQIIVTGLLNHAAKRRCEGLAFERDAGVFRAVADAISFSSSARRSGPFFVVQSLQALLSAVVLRALPLCGERVRAALRVVSRDLARAVRERGAAPAVADLRLLQAFLAARGGYFEQALAMYAEAARDDASDARPRYLAHQLCVLAGWPDEADKWRTACDRFPPLEEQVELVTLMDELAIAVALGGSALAFDDDERFPVVTRKIVGAAGSRVDAALVSALRDENVPLAARLEARAARAFLHAGVWSALKELKSKIDGAKEN</sequence>
<evidence type="ECO:0000313" key="2">
    <source>
        <dbReference type="Proteomes" id="UP001497457"/>
    </source>
</evidence>
<protein>
    <submittedName>
        <fullName evidence="1">Uncharacterized protein</fullName>
    </submittedName>
</protein>
<gene>
    <name evidence="1" type="ORF">URODEC1_LOCUS41987</name>
</gene>
<reference evidence="1 2" key="2">
    <citation type="submission" date="2024-10" db="EMBL/GenBank/DDBJ databases">
        <authorList>
            <person name="Ryan C."/>
        </authorList>
    </citation>
    <scope>NUCLEOTIDE SEQUENCE [LARGE SCALE GENOMIC DNA]</scope>
</reference>